<dbReference type="GO" id="GO:0046872">
    <property type="term" value="F:metal ion binding"/>
    <property type="evidence" value="ECO:0007669"/>
    <property type="project" value="UniProtKB-KW"/>
</dbReference>
<evidence type="ECO:0000256" key="2">
    <source>
        <dbReference type="ARBA" id="ARBA00023239"/>
    </source>
</evidence>
<evidence type="ECO:0000313" key="4">
    <source>
        <dbReference type="EMBL" id="ACY97634.1"/>
    </source>
</evidence>
<evidence type="ECO:0000256" key="3">
    <source>
        <dbReference type="SAM" id="MobiDB-lite"/>
    </source>
</evidence>
<proteinExistence type="predicted"/>
<evidence type="ECO:0000313" key="5">
    <source>
        <dbReference type="Proteomes" id="UP000001918"/>
    </source>
</evidence>
<dbReference type="AlphaFoldDB" id="D1AEQ9"/>
<protein>
    <submittedName>
        <fullName evidence="4">Cobalamin (Vitamin B12) biosynthesis CbiX protein</fullName>
    </submittedName>
</protein>
<gene>
    <name evidence="4" type="ordered locus">Tcur_2067</name>
</gene>
<keyword evidence="2" id="KW-0456">Lyase</keyword>
<name>D1AEQ9_THECD</name>
<dbReference type="RefSeq" id="WP_012852418.1">
    <property type="nucleotide sequence ID" value="NC_013510.1"/>
</dbReference>
<dbReference type="STRING" id="471852.Tcur_2067"/>
<reference evidence="4 5" key="1">
    <citation type="journal article" date="2011" name="Stand. Genomic Sci.">
        <title>Complete genome sequence of Thermomonospora curvata type strain (B9).</title>
        <authorList>
            <person name="Chertkov O."/>
            <person name="Sikorski J."/>
            <person name="Nolan M."/>
            <person name="Lapidus A."/>
            <person name="Lucas S."/>
            <person name="Del Rio T.G."/>
            <person name="Tice H."/>
            <person name="Cheng J.F."/>
            <person name="Goodwin L."/>
            <person name="Pitluck S."/>
            <person name="Liolios K."/>
            <person name="Ivanova N."/>
            <person name="Mavromatis K."/>
            <person name="Mikhailova N."/>
            <person name="Ovchinnikova G."/>
            <person name="Pati A."/>
            <person name="Chen A."/>
            <person name="Palaniappan K."/>
            <person name="Djao O.D."/>
            <person name="Land M."/>
            <person name="Hauser L."/>
            <person name="Chang Y.J."/>
            <person name="Jeffries C.D."/>
            <person name="Brettin T."/>
            <person name="Han C."/>
            <person name="Detter J.C."/>
            <person name="Rohde M."/>
            <person name="Goker M."/>
            <person name="Woyke T."/>
            <person name="Bristow J."/>
            <person name="Eisen J.A."/>
            <person name="Markowitz V."/>
            <person name="Hugenholtz P."/>
            <person name="Klenk H.P."/>
            <person name="Kyrpides N.C."/>
        </authorList>
    </citation>
    <scope>NUCLEOTIDE SEQUENCE [LARGE SCALE GENOMIC DNA]</scope>
    <source>
        <strain evidence="5">ATCC 19995 / DSM 43183 / JCM 3096 / KCTC 9072 / NBRC 15933 / NCIMB 10081 / Henssen B9</strain>
    </source>
</reference>
<dbReference type="OrthoDB" id="9797895at2"/>
<evidence type="ECO:0000256" key="1">
    <source>
        <dbReference type="ARBA" id="ARBA00022723"/>
    </source>
</evidence>
<dbReference type="SUPFAM" id="SSF53800">
    <property type="entry name" value="Chelatase"/>
    <property type="match status" value="1"/>
</dbReference>
<feature type="region of interest" description="Disordered" evidence="3">
    <location>
        <begin position="218"/>
        <end position="256"/>
    </location>
</feature>
<dbReference type="GO" id="GO:0016829">
    <property type="term" value="F:lyase activity"/>
    <property type="evidence" value="ECO:0007669"/>
    <property type="project" value="UniProtKB-KW"/>
</dbReference>
<dbReference type="EMBL" id="CP001738">
    <property type="protein sequence ID" value="ACY97634.1"/>
    <property type="molecule type" value="Genomic_DNA"/>
</dbReference>
<keyword evidence="1" id="KW-0479">Metal-binding</keyword>
<sequence length="256" mass="26952">MTGRRVVLVGGHESRQGRCLPLTEGSGELRVCGAGRDLHAAVRAGGPVVAVPMTLGRDPDLPRLAAQTLRWASRDRPPGEVLLAEPLGTVRHLVGWIRGVLARALRGAPPDRAALLVAPAAGPEPDAELFKVARLVWQHAPVRRVEVALLGGEPDVDEGVDRCLRLGADGVVLVPASFVPAPQRPGVRTAGPLLGPAALAALIRARAAEAELRWERHGDDGTAATGHGHHHDHADRRRDPPVPAATNLKGAASHVR</sequence>
<dbReference type="InterPro" id="IPR002762">
    <property type="entry name" value="CbiX-like"/>
</dbReference>
<dbReference type="Pfam" id="PF01903">
    <property type="entry name" value="CbiX"/>
    <property type="match status" value="1"/>
</dbReference>
<keyword evidence="5" id="KW-1185">Reference proteome</keyword>
<dbReference type="HOGENOM" id="CLU_074823_0_0_11"/>
<accession>D1AEQ9</accession>
<dbReference type="eggNOG" id="COG2138">
    <property type="taxonomic scope" value="Bacteria"/>
</dbReference>
<organism evidence="4 5">
    <name type="scientific">Thermomonospora curvata (strain ATCC 19995 / DSM 43183 / JCM 3096 / KCTC 9072 / NBRC 15933 / NCIMB 10081 / Henssen B9)</name>
    <dbReference type="NCBI Taxonomy" id="471852"/>
    <lineage>
        <taxon>Bacteria</taxon>
        <taxon>Bacillati</taxon>
        <taxon>Actinomycetota</taxon>
        <taxon>Actinomycetes</taxon>
        <taxon>Streptosporangiales</taxon>
        <taxon>Thermomonosporaceae</taxon>
        <taxon>Thermomonospora</taxon>
    </lineage>
</organism>
<dbReference type="KEGG" id="tcu:Tcur_2067"/>
<dbReference type="Gene3D" id="3.40.50.1400">
    <property type="match status" value="1"/>
</dbReference>
<dbReference type="Proteomes" id="UP000001918">
    <property type="component" value="Chromosome"/>
</dbReference>